<proteinExistence type="predicted"/>
<dbReference type="EMBL" id="LAZR01065298">
    <property type="protein sequence ID" value="KKK55837.1"/>
    <property type="molecule type" value="Genomic_DNA"/>
</dbReference>
<protein>
    <submittedName>
        <fullName evidence="1">Uncharacterized protein</fullName>
    </submittedName>
</protein>
<comment type="caution">
    <text evidence="1">The sequence shown here is derived from an EMBL/GenBank/DDBJ whole genome shotgun (WGS) entry which is preliminary data.</text>
</comment>
<gene>
    <name evidence="1" type="ORF">LCGC14_3070550</name>
</gene>
<reference evidence="1" key="1">
    <citation type="journal article" date="2015" name="Nature">
        <title>Complex archaea that bridge the gap between prokaryotes and eukaryotes.</title>
        <authorList>
            <person name="Spang A."/>
            <person name="Saw J.H."/>
            <person name="Jorgensen S.L."/>
            <person name="Zaremba-Niedzwiedzka K."/>
            <person name="Martijn J."/>
            <person name="Lind A.E."/>
            <person name="van Eijk R."/>
            <person name="Schleper C."/>
            <person name="Guy L."/>
            <person name="Ettema T.J."/>
        </authorList>
    </citation>
    <scope>NUCLEOTIDE SEQUENCE</scope>
</reference>
<organism evidence="1">
    <name type="scientific">marine sediment metagenome</name>
    <dbReference type="NCBI Taxonomy" id="412755"/>
    <lineage>
        <taxon>unclassified sequences</taxon>
        <taxon>metagenomes</taxon>
        <taxon>ecological metagenomes</taxon>
    </lineage>
</organism>
<evidence type="ECO:0000313" key="1">
    <source>
        <dbReference type="EMBL" id="KKK55837.1"/>
    </source>
</evidence>
<sequence length="70" mass="8517">MKLSILRDCVVLYMTKNEICFILKELCTKNRLNFYDTIVLVLDQKREKEELLNKIKLKEFKKKRIIIEII</sequence>
<accession>A0A0F8WG72</accession>
<dbReference type="AlphaFoldDB" id="A0A0F8WG72"/>
<name>A0A0F8WG72_9ZZZZ</name>